<dbReference type="EMBL" id="MT144236">
    <property type="protein sequence ID" value="QJA51089.1"/>
    <property type="molecule type" value="Genomic_DNA"/>
</dbReference>
<evidence type="ECO:0000313" key="2">
    <source>
        <dbReference type="EMBL" id="QJH93383.1"/>
    </source>
</evidence>
<sequence>MTIVIYAVFLDGEADRPIRGIGGPTSNLQELLSSDAPEGSVLCRVAPGFYKVAARIDGKWLASVETEQGVEIRELKSTRDTRKDGATG</sequence>
<reference evidence="1" key="1">
    <citation type="submission" date="2020-03" db="EMBL/GenBank/DDBJ databases">
        <title>The deep terrestrial virosphere.</title>
        <authorList>
            <person name="Holmfeldt K."/>
            <person name="Nilsson E."/>
            <person name="Simone D."/>
            <person name="Lopez-Fernandez M."/>
            <person name="Wu X."/>
            <person name="de Brujin I."/>
            <person name="Lundin D."/>
            <person name="Andersson A."/>
            <person name="Bertilsson S."/>
            <person name="Dopson M."/>
        </authorList>
    </citation>
    <scope>NUCLEOTIDE SEQUENCE</scope>
    <source>
        <strain evidence="1">TM448A01973</strain>
        <strain evidence="2">TM448B00061</strain>
    </source>
</reference>
<organism evidence="1">
    <name type="scientific">viral metagenome</name>
    <dbReference type="NCBI Taxonomy" id="1070528"/>
    <lineage>
        <taxon>unclassified sequences</taxon>
        <taxon>metagenomes</taxon>
        <taxon>organismal metagenomes</taxon>
    </lineage>
</organism>
<proteinExistence type="predicted"/>
<protein>
    <submittedName>
        <fullName evidence="1">Uncharacterized protein</fullName>
    </submittedName>
</protein>
<dbReference type="EMBL" id="MT144588">
    <property type="protein sequence ID" value="QJH93383.1"/>
    <property type="molecule type" value="Genomic_DNA"/>
</dbReference>
<gene>
    <name evidence="1" type="ORF">TM448A01973_0021</name>
    <name evidence="2" type="ORF">TM448B00061_0003</name>
</gene>
<accession>A0A6H1ZUD7</accession>
<evidence type="ECO:0000313" key="1">
    <source>
        <dbReference type="EMBL" id="QJA51089.1"/>
    </source>
</evidence>
<name>A0A6H1ZUD7_9ZZZZ</name>
<dbReference type="AlphaFoldDB" id="A0A6H1ZUD7"/>